<reference evidence="1 2" key="1">
    <citation type="journal article" date="2017" name="Front. Genet.">
        <title>Draft sequencing of the heterozygous diploid genome of Satsuma (Citrus unshiu Marc.) using a hybrid assembly approach.</title>
        <authorList>
            <person name="Shimizu T."/>
            <person name="Tanizawa Y."/>
            <person name="Mochizuki T."/>
            <person name="Nagasaki H."/>
            <person name="Yoshioka T."/>
            <person name="Toyoda A."/>
            <person name="Fujiyama A."/>
            <person name="Kaminuma E."/>
            <person name="Nakamura Y."/>
        </authorList>
    </citation>
    <scope>NUCLEOTIDE SEQUENCE [LARGE SCALE GENOMIC DNA]</scope>
    <source>
        <strain evidence="2">cv. Miyagawa wase</strain>
    </source>
</reference>
<evidence type="ECO:0000313" key="2">
    <source>
        <dbReference type="Proteomes" id="UP000236630"/>
    </source>
</evidence>
<comment type="caution">
    <text evidence="1">The sequence shown here is derived from an EMBL/GenBank/DDBJ whole genome shotgun (WGS) entry which is preliminary data.</text>
</comment>
<organism evidence="1 2">
    <name type="scientific">Citrus unshiu</name>
    <name type="common">Satsuma mandarin</name>
    <name type="synonym">Citrus nobilis var. unshiu</name>
    <dbReference type="NCBI Taxonomy" id="55188"/>
    <lineage>
        <taxon>Eukaryota</taxon>
        <taxon>Viridiplantae</taxon>
        <taxon>Streptophyta</taxon>
        <taxon>Embryophyta</taxon>
        <taxon>Tracheophyta</taxon>
        <taxon>Spermatophyta</taxon>
        <taxon>Magnoliopsida</taxon>
        <taxon>eudicotyledons</taxon>
        <taxon>Gunneridae</taxon>
        <taxon>Pentapetalae</taxon>
        <taxon>rosids</taxon>
        <taxon>malvids</taxon>
        <taxon>Sapindales</taxon>
        <taxon>Rutaceae</taxon>
        <taxon>Aurantioideae</taxon>
        <taxon>Citrus</taxon>
    </lineage>
</organism>
<dbReference type="EMBL" id="BDQV01000132">
    <property type="protein sequence ID" value="GAY56135.1"/>
    <property type="molecule type" value="Genomic_DNA"/>
</dbReference>
<sequence length="89" mass="10041">MSSPTSLDHLLMKKAKKKKMMMMIEFFENRSDEGLKGVIGEEMKEEMDDIVSVFVGANRLRKSVIAEIVGTMFIQAALFLEALPNFLLA</sequence>
<accession>A0A2H5PVP5</accession>
<proteinExistence type="predicted"/>
<dbReference type="AlphaFoldDB" id="A0A2H5PVP5"/>
<dbReference type="Proteomes" id="UP000236630">
    <property type="component" value="Unassembled WGS sequence"/>
</dbReference>
<gene>
    <name evidence="1" type="ORF">CUMW_169540</name>
</gene>
<protein>
    <submittedName>
        <fullName evidence="1">Uncharacterized protein</fullName>
    </submittedName>
</protein>
<name>A0A2H5PVP5_CITUN</name>
<evidence type="ECO:0000313" key="1">
    <source>
        <dbReference type="EMBL" id="GAY56135.1"/>
    </source>
</evidence>
<keyword evidence="2" id="KW-1185">Reference proteome</keyword>
<dbReference type="STRING" id="55188.A0A2H5PVP5"/>